<keyword evidence="8 14" id="KW-0808">Transferase</keyword>
<dbReference type="Pfam" id="PF00485">
    <property type="entry name" value="PRK"/>
    <property type="match status" value="1"/>
</dbReference>
<evidence type="ECO:0000256" key="10">
    <source>
        <dbReference type="ARBA" id="ARBA00022777"/>
    </source>
</evidence>
<proteinExistence type="inferred from homology"/>
<evidence type="ECO:0000256" key="7">
    <source>
        <dbReference type="ARBA" id="ARBA00022490"/>
    </source>
</evidence>
<keyword evidence="10 14" id="KW-0418">Kinase</keyword>
<dbReference type="PIRSF" id="PIRSF000545">
    <property type="entry name" value="Pantothenate_kin"/>
    <property type="match status" value="1"/>
</dbReference>
<evidence type="ECO:0000256" key="9">
    <source>
        <dbReference type="ARBA" id="ARBA00022741"/>
    </source>
</evidence>
<accession>A0A1T4JNM9</accession>
<evidence type="ECO:0000256" key="15">
    <source>
        <dbReference type="RuleBase" id="RU003530"/>
    </source>
</evidence>
<dbReference type="GO" id="GO:0004594">
    <property type="term" value="F:pantothenate kinase activity"/>
    <property type="evidence" value="ECO:0007669"/>
    <property type="project" value="UniProtKB-UniRule"/>
</dbReference>
<sequence>MRSDLHTDETQELPPLYAATFSPFQSFTRQEWSRLDDHPDFPLQEINLSKLQGLNEPLTFEEIQDVYLPLCRLLQIHITHRKRLHAEYDTFFHRRGVKIPYVIGIAGSVAVGKSTTARVLRKLLSMNPATPHVDLITTDGYLYPNAELEARGILNRKGFPESYDAVRLLSFLSAVKSGRPNLESPIYSHLYYDVIPDEVQIVNNPDILIVEGINVLQVQTVPGKAKRQVFVSDFFDFSIYVDADMSDIREWYIERFLKLQRTAFQDPDSFFTRYANLSEEEARRLGNSIWEEINLVNLEQNIQPTRFRSDLILEKGHNHAIRGVRLRKV</sequence>
<evidence type="ECO:0000256" key="5">
    <source>
        <dbReference type="ARBA" id="ARBA00012102"/>
    </source>
</evidence>
<evidence type="ECO:0000256" key="3">
    <source>
        <dbReference type="ARBA" id="ARBA00005225"/>
    </source>
</evidence>
<keyword evidence="12 14" id="KW-0173">Coenzyme A biosynthesis</keyword>
<dbReference type="Proteomes" id="UP000189956">
    <property type="component" value="Unassembled WGS sequence"/>
</dbReference>
<feature type="binding site" evidence="14">
    <location>
        <begin position="107"/>
        <end position="114"/>
    </location>
    <ligand>
        <name>ATP</name>
        <dbReference type="ChEBI" id="CHEBI:30616"/>
    </ligand>
</feature>
<feature type="domain" description="Phosphoribulokinase/uridine kinase" evidence="16">
    <location>
        <begin position="102"/>
        <end position="245"/>
    </location>
</feature>
<evidence type="ECO:0000256" key="2">
    <source>
        <dbReference type="ARBA" id="ARBA00004496"/>
    </source>
</evidence>
<organism evidence="17 18">
    <name type="scientific">Porphyromonas cangingivalis</name>
    <dbReference type="NCBI Taxonomy" id="36874"/>
    <lineage>
        <taxon>Bacteria</taxon>
        <taxon>Pseudomonadati</taxon>
        <taxon>Bacteroidota</taxon>
        <taxon>Bacteroidia</taxon>
        <taxon>Bacteroidales</taxon>
        <taxon>Porphyromonadaceae</taxon>
        <taxon>Porphyromonas</taxon>
    </lineage>
</organism>
<dbReference type="SUPFAM" id="SSF52540">
    <property type="entry name" value="P-loop containing nucleoside triphosphate hydrolases"/>
    <property type="match status" value="1"/>
</dbReference>
<dbReference type="EMBL" id="FUWL01000003">
    <property type="protein sequence ID" value="SJZ31751.1"/>
    <property type="molecule type" value="Genomic_DNA"/>
</dbReference>
<gene>
    <name evidence="14" type="primary">coaA</name>
    <name evidence="17" type="ORF">SAMN02745205_00171</name>
</gene>
<dbReference type="GO" id="GO:0005524">
    <property type="term" value="F:ATP binding"/>
    <property type="evidence" value="ECO:0007669"/>
    <property type="project" value="UniProtKB-UniRule"/>
</dbReference>
<dbReference type="HAMAP" id="MF_00215">
    <property type="entry name" value="Pantothen_kinase_1"/>
    <property type="match status" value="1"/>
</dbReference>
<evidence type="ECO:0000256" key="13">
    <source>
        <dbReference type="ARBA" id="ARBA00032866"/>
    </source>
</evidence>
<evidence type="ECO:0000256" key="14">
    <source>
        <dbReference type="HAMAP-Rule" id="MF_00215"/>
    </source>
</evidence>
<evidence type="ECO:0000256" key="12">
    <source>
        <dbReference type="ARBA" id="ARBA00022993"/>
    </source>
</evidence>
<evidence type="ECO:0000259" key="16">
    <source>
        <dbReference type="Pfam" id="PF00485"/>
    </source>
</evidence>
<dbReference type="GO" id="GO:0005737">
    <property type="term" value="C:cytoplasm"/>
    <property type="evidence" value="ECO:0007669"/>
    <property type="project" value="UniProtKB-SubCell"/>
</dbReference>
<evidence type="ECO:0000256" key="6">
    <source>
        <dbReference type="ARBA" id="ARBA00015080"/>
    </source>
</evidence>
<reference evidence="17 18" key="1">
    <citation type="submission" date="2017-02" db="EMBL/GenBank/DDBJ databases">
        <authorList>
            <person name="Peterson S.W."/>
        </authorList>
    </citation>
    <scope>NUCLEOTIDE SEQUENCE [LARGE SCALE GENOMIC DNA]</scope>
    <source>
        <strain evidence="17 18">ATCC 700135</strain>
    </source>
</reference>
<dbReference type="Gene3D" id="3.40.50.300">
    <property type="entry name" value="P-loop containing nucleotide triphosphate hydrolases"/>
    <property type="match status" value="1"/>
</dbReference>
<dbReference type="InterPro" id="IPR006083">
    <property type="entry name" value="PRK/URK"/>
</dbReference>
<keyword evidence="7 14" id="KW-0963">Cytoplasm</keyword>
<dbReference type="RefSeq" id="WP_078735468.1">
    <property type="nucleotide sequence ID" value="NZ_FUWL01000003.1"/>
</dbReference>
<dbReference type="InterPro" id="IPR027417">
    <property type="entry name" value="P-loop_NTPase"/>
</dbReference>
<dbReference type="NCBIfam" id="TIGR00554">
    <property type="entry name" value="panK_bact"/>
    <property type="match status" value="1"/>
</dbReference>
<evidence type="ECO:0000256" key="8">
    <source>
        <dbReference type="ARBA" id="ARBA00022679"/>
    </source>
</evidence>
<name>A0A1T4JNM9_PORCN</name>
<comment type="similarity">
    <text evidence="4 14 15">Belongs to the prokaryotic pantothenate kinase family.</text>
</comment>
<evidence type="ECO:0000256" key="4">
    <source>
        <dbReference type="ARBA" id="ARBA00006087"/>
    </source>
</evidence>
<keyword evidence="11 14" id="KW-0067">ATP-binding</keyword>
<evidence type="ECO:0000313" key="17">
    <source>
        <dbReference type="EMBL" id="SJZ31751.1"/>
    </source>
</evidence>
<dbReference type="AlphaFoldDB" id="A0A1T4JNM9"/>
<dbReference type="GO" id="GO:0015937">
    <property type="term" value="P:coenzyme A biosynthetic process"/>
    <property type="evidence" value="ECO:0007669"/>
    <property type="project" value="UniProtKB-UniRule"/>
</dbReference>
<dbReference type="InterPro" id="IPR004566">
    <property type="entry name" value="PanK"/>
</dbReference>
<comment type="subcellular location">
    <subcellularLocation>
        <location evidence="2 14 15">Cytoplasm</location>
    </subcellularLocation>
</comment>
<protein>
    <recommendedName>
        <fullName evidence="6 14">Pantothenate kinase</fullName>
        <ecNumber evidence="5 14">2.7.1.33</ecNumber>
    </recommendedName>
    <alternativeName>
        <fullName evidence="13 14">Pantothenic acid kinase</fullName>
    </alternativeName>
</protein>
<evidence type="ECO:0000313" key="18">
    <source>
        <dbReference type="Proteomes" id="UP000189956"/>
    </source>
</evidence>
<evidence type="ECO:0000256" key="11">
    <source>
        <dbReference type="ARBA" id="ARBA00022840"/>
    </source>
</evidence>
<dbReference type="EC" id="2.7.1.33" evidence="5 14"/>
<dbReference type="CDD" id="cd02025">
    <property type="entry name" value="PanK"/>
    <property type="match status" value="1"/>
</dbReference>
<dbReference type="UniPathway" id="UPA00241">
    <property type="reaction ID" value="UER00352"/>
</dbReference>
<comment type="pathway">
    <text evidence="3 14 15">Cofactor biosynthesis; coenzyme A biosynthesis; CoA from (R)-pantothenate: step 1/5.</text>
</comment>
<comment type="catalytic activity">
    <reaction evidence="1 14 15">
        <text>(R)-pantothenate + ATP = (R)-4'-phosphopantothenate + ADP + H(+)</text>
        <dbReference type="Rhea" id="RHEA:16373"/>
        <dbReference type="ChEBI" id="CHEBI:10986"/>
        <dbReference type="ChEBI" id="CHEBI:15378"/>
        <dbReference type="ChEBI" id="CHEBI:29032"/>
        <dbReference type="ChEBI" id="CHEBI:30616"/>
        <dbReference type="ChEBI" id="CHEBI:456216"/>
        <dbReference type="EC" id="2.7.1.33"/>
    </reaction>
</comment>
<dbReference type="PANTHER" id="PTHR10285">
    <property type="entry name" value="URIDINE KINASE"/>
    <property type="match status" value="1"/>
</dbReference>
<keyword evidence="9 14" id="KW-0547">Nucleotide-binding</keyword>
<evidence type="ECO:0000256" key="1">
    <source>
        <dbReference type="ARBA" id="ARBA00001206"/>
    </source>
</evidence>